<dbReference type="EMBL" id="SJPO01000007">
    <property type="protein sequence ID" value="TWT75453.1"/>
    <property type="molecule type" value="Genomic_DNA"/>
</dbReference>
<gene>
    <name evidence="2" type="ORF">Pla123a_29620</name>
</gene>
<organism evidence="2 3">
    <name type="scientific">Posidoniimonas polymericola</name>
    <dbReference type="NCBI Taxonomy" id="2528002"/>
    <lineage>
        <taxon>Bacteria</taxon>
        <taxon>Pseudomonadati</taxon>
        <taxon>Planctomycetota</taxon>
        <taxon>Planctomycetia</taxon>
        <taxon>Pirellulales</taxon>
        <taxon>Lacipirellulaceae</taxon>
        <taxon>Posidoniimonas</taxon>
    </lineage>
</organism>
<evidence type="ECO:0000313" key="3">
    <source>
        <dbReference type="Proteomes" id="UP000318478"/>
    </source>
</evidence>
<dbReference type="OrthoDB" id="260976at2"/>
<dbReference type="Proteomes" id="UP000318478">
    <property type="component" value="Unassembled WGS sequence"/>
</dbReference>
<dbReference type="PANTHER" id="PTHR39082">
    <property type="entry name" value="PHOSPHOLIPASE C-BETA-2-RELATED"/>
    <property type="match status" value="1"/>
</dbReference>
<dbReference type="Gene3D" id="1.10.287.1490">
    <property type="match status" value="1"/>
</dbReference>
<dbReference type="InterPro" id="IPR056003">
    <property type="entry name" value="CT398_CC_hairpin"/>
</dbReference>
<dbReference type="AlphaFoldDB" id="A0A5C5YKL5"/>
<name>A0A5C5YKL5_9BACT</name>
<feature type="domain" description="CT398-like coiled coil hairpin" evidence="1">
    <location>
        <begin position="11"/>
        <end position="190"/>
    </location>
</feature>
<dbReference type="Pfam" id="PF24481">
    <property type="entry name" value="CT398_CC"/>
    <property type="match status" value="1"/>
</dbReference>
<protein>
    <submittedName>
        <fullName evidence="2">Putative zinc ribbon domain protein</fullName>
    </submittedName>
</protein>
<sequence>MSTTTVPAETLQELHRLLEQLADLSGRLERGPKQIQAHKASVAKLEAAAAAAHELVKQTRMAADAKQLDLRSCEDRIGNWKVKLNECSSNKEYHALTEQIAAAEMANSVMEDEILEALGRVDTLVEAAGQADANLEQGKQELARVTKHVEDSADSIRAEITRIEGERVAAEKKLPGDFRAEYSRVIKSKGASGMSAVENKTCTGCGNQVTLNMQNTLAMSRPAFCQSCGAVLYLAD</sequence>
<dbReference type="InterPro" id="IPR052376">
    <property type="entry name" value="Oxidative_Scav/Glycosyltrans"/>
</dbReference>
<reference evidence="2 3" key="1">
    <citation type="submission" date="2019-02" db="EMBL/GenBank/DDBJ databases">
        <title>Deep-cultivation of Planctomycetes and their phenomic and genomic characterization uncovers novel biology.</title>
        <authorList>
            <person name="Wiegand S."/>
            <person name="Jogler M."/>
            <person name="Boedeker C."/>
            <person name="Pinto D."/>
            <person name="Vollmers J."/>
            <person name="Rivas-Marin E."/>
            <person name="Kohn T."/>
            <person name="Peeters S.H."/>
            <person name="Heuer A."/>
            <person name="Rast P."/>
            <person name="Oberbeckmann S."/>
            <person name="Bunk B."/>
            <person name="Jeske O."/>
            <person name="Meyerdierks A."/>
            <person name="Storesund J.E."/>
            <person name="Kallscheuer N."/>
            <person name="Luecker S."/>
            <person name="Lage O.M."/>
            <person name="Pohl T."/>
            <person name="Merkel B.J."/>
            <person name="Hornburger P."/>
            <person name="Mueller R.-W."/>
            <person name="Bruemmer F."/>
            <person name="Labrenz M."/>
            <person name="Spormann A.M."/>
            <person name="Op Den Camp H."/>
            <person name="Overmann J."/>
            <person name="Amann R."/>
            <person name="Jetten M.S.M."/>
            <person name="Mascher T."/>
            <person name="Medema M.H."/>
            <person name="Devos D.P."/>
            <person name="Kaster A.-K."/>
            <person name="Ovreas L."/>
            <person name="Rohde M."/>
            <person name="Galperin M.Y."/>
            <person name="Jogler C."/>
        </authorList>
    </citation>
    <scope>NUCLEOTIDE SEQUENCE [LARGE SCALE GENOMIC DNA]</scope>
    <source>
        <strain evidence="2 3">Pla123a</strain>
    </source>
</reference>
<dbReference type="PANTHER" id="PTHR39082:SF1">
    <property type="entry name" value="SCAVENGER RECEPTOR CLASS A MEMBER 3"/>
    <property type="match status" value="1"/>
</dbReference>
<evidence type="ECO:0000259" key="1">
    <source>
        <dbReference type="Pfam" id="PF24481"/>
    </source>
</evidence>
<dbReference type="RefSeq" id="WP_146588229.1">
    <property type="nucleotide sequence ID" value="NZ_SJPO01000007.1"/>
</dbReference>
<proteinExistence type="predicted"/>
<evidence type="ECO:0000313" key="2">
    <source>
        <dbReference type="EMBL" id="TWT75453.1"/>
    </source>
</evidence>
<keyword evidence="3" id="KW-1185">Reference proteome</keyword>
<comment type="caution">
    <text evidence="2">The sequence shown here is derived from an EMBL/GenBank/DDBJ whole genome shotgun (WGS) entry which is preliminary data.</text>
</comment>
<accession>A0A5C5YKL5</accession>